<dbReference type="AlphaFoldDB" id="Q0BAA6"/>
<sequence length="350" mass="39306">MILVYRYRVKSLNGLLNKQSRAVNYVWNFCNDTQKHALKWRKKWPTGFDLNVLTTGSSKELGIHSGTVNATCEQYAKSRNQHRRPYLRYRGRKSLGWVPLKGRDLKREGDAFRFAGNTFRVFNSRPLPDGKIKDGTNFAQDARGNWFLNIVIEMPDVQARPIRSGVGIDLGLKDFATLSTGEKLPNDQFGRRAAEKLAKAQRARKHKRHIAKLHAKVTNARADFQHKLALDLVRRFDYIAVGNVSAAKLARTRMAKSVYDAAWSSFRSKLRYKAIAHGAMFEQVDESGSTQSCSACGSKASTTRPKGIAGLRIREWACDGCGVVHDRDINAALNILRCGRASPVVGIRCL</sequence>
<dbReference type="GO" id="GO:0006310">
    <property type="term" value="P:DNA recombination"/>
    <property type="evidence" value="ECO:0007669"/>
    <property type="project" value="UniProtKB-KW"/>
</dbReference>
<organism evidence="8 9">
    <name type="scientific">Burkholderia ambifaria (strain ATCC BAA-244 / DSM 16087 / CCUG 44356 / LMG 19182 / AMMD)</name>
    <name type="common">Burkholderia cepacia (strain AMMD)</name>
    <dbReference type="NCBI Taxonomy" id="339670"/>
    <lineage>
        <taxon>Bacteria</taxon>
        <taxon>Pseudomonadati</taxon>
        <taxon>Pseudomonadota</taxon>
        <taxon>Betaproteobacteria</taxon>
        <taxon>Burkholderiales</taxon>
        <taxon>Burkholderiaceae</taxon>
        <taxon>Burkholderia</taxon>
        <taxon>Burkholderia cepacia complex</taxon>
    </lineage>
</organism>
<dbReference type="GO" id="GO:0003677">
    <property type="term" value="F:DNA binding"/>
    <property type="evidence" value="ECO:0007669"/>
    <property type="project" value="UniProtKB-KW"/>
</dbReference>
<name>Q0BAA6_BURCM</name>
<dbReference type="RefSeq" id="WP_011658396.1">
    <property type="nucleotide sequence ID" value="NC_008391.1"/>
</dbReference>
<evidence type="ECO:0000256" key="4">
    <source>
        <dbReference type="ARBA" id="ARBA00023125"/>
    </source>
</evidence>
<dbReference type="eggNOG" id="COG0675">
    <property type="taxonomic scope" value="Bacteria"/>
</dbReference>
<dbReference type="GO" id="GO:0032196">
    <property type="term" value="P:transposition"/>
    <property type="evidence" value="ECO:0007669"/>
    <property type="project" value="UniProtKB-KW"/>
</dbReference>
<dbReference type="KEGG" id="bam:Bamb_3363"/>
<dbReference type="InterPro" id="IPR001959">
    <property type="entry name" value="Transposase"/>
</dbReference>
<keyword evidence="5" id="KW-0233">DNA recombination</keyword>
<feature type="domain" description="Probable transposase IS891/IS1136/IS1341" evidence="6">
    <location>
        <begin position="151"/>
        <end position="251"/>
    </location>
</feature>
<evidence type="ECO:0000256" key="5">
    <source>
        <dbReference type="ARBA" id="ARBA00023172"/>
    </source>
</evidence>
<feature type="domain" description="Cas12f1-like TNB" evidence="7">
    <location>
        <begin position="263"/>
        <end position="335"/>
    </location>
</feature>
<proteinExistence type="inferred from homology"/>
<dbReference type="Proteomes" id="UP000000662">
    <property type="component" value="Chromosome 2"/>
</dbReference>
<keyword evidence="9" id="KW-1185">Reference proteome</keyword>
<reference evidence="8" key="1">
    <citation type="submission" date="2006-08" db="EMBL/GenBank/DDBJ databases">
        <title>Complete sequence of Chromosome 2 of Burkholderia cepacia AMMD.</title>
        <authorList>
            <consortium name="US DOE Joint Genome Institute"/>
            <person name="Copeland A."/>
            <person name="Lucas S."/>
            <person name="Lapidus A."/>
            <person name="Barry K."/>
            <person name="Detter J.C."/>
            <person name="Glavina del Rio T."/>
            <person name="Hammon N."/>
            <person name="Israni S."/>
            <person name="Pitluck S."/>
            <person name="Bruce D."/>
            <person name="Chain P."/>
            <person name="Malfatti S."/>
            <person name="Shin M."/>
            <person name="Vergez L."/>
            <person name="Schmutz J."/>
            <person name="Larimer F."/>
            <person name="Land M."/>
            <person name="Hauser L."/>
            <person name="Kyrpides N."/>
            <person name="Kim E."/>
            <person name="Parke J."/>
            <person name="Coenye T."/>
            <person name="Konstantinidis K."/>
            <person name="Ramette A."/>
            <person name="Tiedje J."/>
            <person name="Richardson P."/>
        </authorList>
    </citation>
    <scope>NUCLEOTIDE SEQUENCE</scope>
    <source>
        <strain evidence="8">AMMD</strain>
    </source>
</reference>
<dbReference type="PANTHER" id="PTHR30405">
    <property type="entry name" value="TRANSPOSASE"/>
    <property type="match status" value="1"/>
</dbReference>
<evidence type="ECO:0000313" key="8">
    <source>
        <dbReference type="EMBL" id="ABI88917.1"/>
    </source>
</evidence>
<dbReference type="Pfam" id="PF07282">
    <property type="entry name" value="Cas12f1-like_TNB"/>
    <property type="match status" value="1"/>
</dbReference>
<dbReference type="NCBIfam" id="NF040570">
    <property type="entry name" value="guided_TnpB"/>
    <property type="match status" value="1"/>
</dbReference>
<evidence type="ECO:0000256" key="2">
    <source>
        <dbReference type="ARBA" id="ARBA00011044"/>
    </source>
</evidence>
<dbReference type="GeneID" id="93086370"/>
<evidence type="ECO:0000313" key="9">
    <source>
        <dbReference type="Proteomes" id="UP000000662"/>
    </source>
</evidence>
<comment type="similarity">
    <text evidence="2">In the N-terminal section; belongs to the transposase 2 family.</text>
</comment>
<dbReference type="Pfam" id="PF01385">
    <property type="entry name" value="OrfB_IS605"/>
    <property type="match status" value="1"/>
</dbReference>
<dbReference type="InterPro" id="IPR010095">
    <property type="entry name" value="Cas12f1-like_TNB"/>
</dbReference>
<gene>
    <name evidence="8" type="ordered locus">Bamb_3363</name>
</gene>
<dbReference type="PATRIC" id="fig|339670.21.peg.3573"/>
<keyword evidence="4" id="KW-0238">DNA-binding</keyword>
<evidence type="ECO:0000256" key="1">
    <source>
        <dbReference type="ARBA" id="ARBA00008761"/>
    </source>
</evidence>
<evidence type="ECO:0000259" key="6">
    <source>
        <dbReference type="Pfam" id="PF01385"/>
    </source>
</evidence>
<accession>Q0BAA6</accession>
<keyword evidence="3" id="KW-0815">Transposition</keyword>
<dbReference type="EMBL" id="CP000441">
    <property type="protein sequence ID" value="ABI88917.1"/>
    <property type="molecule type" value="Genomic_DNA"/>
</dbReference>
<comment type="similarity">
    <text evidence="1">In the C-terminal section; belongs to the transposase 35 family.</text>
</comment>
<dbReference type="InterPro" id="IPR051399">
    <property type="entry name" value="RNA-guided_DNA_endo/Transpos"/>
</dbReference>
<evidence type="ECO:0000259" key="7">
    <source>
        <dbReference type="Pfam" id="PF07282"/>
    </source>
</evidence>
<protein>
    <submittedName>
        <fullName evidence="8">Transposase, IS605 OrfB family</fullName>
    </submittedName>
</protein>
<dbReference type="PANTHER" id="PTHR30405:SF25">
    <property type="entry name" value="RNA-GUIDED DNA ENDONUCLEASE INSQ-RELATED"/>
    <property type="match status" value="1"/>
</dbReference>
<evidence type="ECO:0000256" key="3">
    <source>
        <dbReference type="ARBA" id="ARBA00022578"/>
    </source>
</evidence>